<dbReference type="Pfam" id="PF10693">
    <property type="entry name" value="DUF2499"/>
    <property type="match status" value="1"/>
</dbReference>
<feature type="transmembrane region" description="Helical" evidence="2">
    <location>
        <begin position="232"/>
        <end position="256"/>
    </location>
</feature>
<dbReference type="AlphaFoldDB" id="A0A9W6ZQF1"/>
<comment type="caution">
    <text evidence="3">The sequence shown here is derived from an EMBL/GenBank/DDBJ whole genome shotgun (WGS) entry which is preliminary data.</text>
</comment>
<feature type="region of interest" description="Disordered" evidence="1">
    <location>
        <begin position="93"/>
        <end position="126"/>
    </location>
</feature>
<name>A0A9W6ZQF1_9STRA</name>
<keyword evidence="2" id="KW-0472">Membrane</keyword>
<feature type="transmembrane region" description="Helical" evidence="2">
    <location>
        <begin position="21"/>
        <end position="41"/>
    </location>
</feature>
<dbReference type="PANTHER" id="PTHR35473">
    <property type="entry name" value="1-ACYL-SN-GLYCEROL-3-PHOSPHATE ACYLTRANSFERASE"/>
    <property type="match status" value="1"/>
</dbReference>
<dbReference type="Proteomes" id="UP001162640">
    <property type="component" value="Unassembled WGS sequence"/>
</dbReference>
<evidence type="ECO:0000256" key="1">
    <source>
        <dbReference type="SAM" id="MobiDB-lite"/>
    </source>
</evidence>
<organism evidence="3 4">
    <name type="scientific">Triparma laevis f. inornata</name>
    <dbReference type="NCBI Taxonomy" id="1714386"/>
    <lineage>
        <taxon>Eukaryota</taxon>
        <taxon>Sar</taxon>
        <taxon>Stramenopiles</taxon>
        <taxon>Ochrophyta</taxon>
        <taxon>Bolidophyceae</taxon>
        <taxon>Parmales</taxon>
        <taxon>Triparmaceae</taxon>
        <taxon>Triparma</taxon>
    </lineage>
</organism>
<dbReference type="EMBL" id="BLQM01000039">
    <property type="protein sequence ID" value="GMH54555.1"/>
    <property type="molecule type" value="Genomic_DNA"/>
</dbReference>
<dbReference type="InterPro" id="IPR021995">
    <property type="entry name" value="DUF3593"/>
</dbReference>
<keyword evidence="2" id="KW-1133">Transmembrane helix</keyword>
<sequence>MSKIVEASAVLNSSFHSANKYLMQYYSYGIRWVSTFIVYAANRYTSLQLIAFLGFLFGILYLLNRDWRDENDRLMEDIERDLDDIERELDDIKEERRKEDEKDEEEEPSPSQKKNAGNAGLRNRKKKKKPTIATMLTLVALICILTPANTFTVTTPALRTRPGLNSNLKRDRSLGRSALTAISIDDVTNAFFPLSLPPYLLFLREASLPIPSTTDSSTVSIFPPTVVASFRFLLIFVVLSIPSAIFSTALLSGHSLSSCDFLHGSAESLLAVTNLLIVLSLTTMAAGKSLPAQVGEDSKITGVWWKGGEAQPQSTIATVAIAAFAVCASLPFLSSFPELPPLHTSYLTLTESASPLLSPQTWVRINEDRAFHPTKLHAPIVYSMITLHTSGVAACVYHLFGNSFDWIVALQGGLTFFGNCGLFLATKQVKKRIENGYEVVAVGADWETSKGGEIAKTAAGSLLAAGLALLLTDQLTDVGQIGELAAFTLIAGAAAANFKKWKDREALLGGGGGGGGGGRSGGGGSGGGGSGGGGSMRPEDVLADGTDSLSTGRYEHRKGTTSAFFLNAEKVVAGGRDAVECEAMLRAQLHGIDEWSRDLFVWSERGPAARSTQLRAIVDDELRTLAYGEVDKAALEAAGGFTGSHFLPDGVDFGCLGGAADDPLLQEHLERQREVRKGTFGAFCENYRIGKRANGDAPKAISTMREYLPDIMQLNYFSWWDCRDAWAQALVDEAKGKKIMEPS</sequence>
<accession>A0A9W6ZQF1</accession>
<feature type="transmembrane region" description="Helical" evidence="2">
    <location>
        <begin position="47"/>
        <end position="63"/>
    </location>
</feature>
<reference evidence="4" key="1">
    <citation type="journal article" date="2023" name="Commun. Biol.">
        <title>Genome analysis of Parmales, the sister group of diatoms, reveals the evolutionary specialization of diatoms from phago-mixotrophs to photoautotrophs.</title>
        <authorList>
            <person name="Ban H."/>
            <person name="Sato S."/>
            <person name="Yoshikawa S."/>
            <person name="Yamada K."/>
            <person name="Nakamura Y."/>
            <person name="Ichinomiya M."/>
            <person name="Sato N."/>
            <person name="Blanc-Mathieu R."/>
            <person name="Endo H."/>
            <person name="Kuwata A."/>
            <person name="Ogata H."/>
        </authorList>
    </citation>
    <scope>NUCLEOTIDE SEQUENCE [LARGE SCALE GENOMIC DNA]</scope>
</reference>
<protein>
    <submittedName>
        <fullName evidence="3">Uncharacterized protein</fullName>
    </submittedName>
</protein>
<evidence type="ECO:0000313" key="4">
    <source>
        <dbReference type="Proteomes" id="UP001162640"/>
    </source>
</evidence>
<feature type="compositionally biased region" description="Gly residues" evidence="1">
    <location>
        <begin position="511"/>
        <end position="535"/>
    </location>
</feature>
<feature type="transmembrane region" description="Helical" evidence="2">
    <location>
        <begin position="406"/>
        <end position="425"/>
    </location>
</feature>
<feature type="transmembrane region" description="Helical" evidence="2">
    <location>
        <begin position="268"/>
        <end position="287"/>
    </location>
</feature>
<feature type="transmembrane region" description="Helical" evidence="2">
    <location>
        <begin position="379"/>
        <end position="400"/>
    </location>
</feature>
<proteinExistence type="predicted"/>
<feature type="transmembrane region" description="Helical" evidence="2">
    <location>
        <begin position="314"/>
        <end position="333"/>
    </location>
</feature>
<dbReference type="Pfam" id="PF12159">
    <property type="entry name" value="DUF3593"/>
    <property type="match status" value="1"/>
</dbReference>
<evidence type="ECO:0000313" key="3">
    <source>
        <dbReference type="EMBL" id="GMH54555.1"/>
    </source>
</evidence>
<feature type="transmembrane region" description="Helical" evidence="2">
    <location>
        <begin position="132"/>
        <end position="151"/>
    </location>
</feature>
<keyword evidence="2" id="KW-0812">Transmembrane</keyword>
<dbReference type="PANTHER" id="PTHR35473:SF3">
    <property type="entry name" value="1-ACYL-SN-GLYCEROL-3-PHOSPHATE ACYLTRANSFERASE"/>
    <property type="match status" value="1"/>
</dbReference>
<evidence type="ECO:0000256" key="2">
    <source>
        <dbReference type="SAM" id="Phobius"/>
    </source>
</evidence>
<dbReference type="InterPro" id="IPR019634">
    <property type="entry name" value="Uncharacterised_Ycf49"/>
</dbReference>
<feature type="region of interest" description="Disordered" evidence="1">
    <location>
        <begin position="511"/>
        <end position="554"/>
    </location>
</feature>
<gene>
    <name evidence="3" type="ORF">TL16_g01698</name>
</gene>